<proteinExistence type="predicted"/>
<dbReference type="PANTHER" id="PTHR47123">
    <property type="entry name" value="F-BOX PROTEIN SKIP23"/>
    <property type="match status" value="1"/>
</dbReference>
<dbReference type="Gene3D" id="1.20.1280.50">
    <property type="match status" value="1"/>
</dbReference>
<evidence type="ECO:0000259" key="1">
    <source>
        <dbReference type="Pfam" id="PF00646"/>
    </source>
</evidence>
<feature type="non-terminal residue" evidence="2">
    <location>
        <position position="1"/>
    </location>
</feature>
<comment type="caution">
    <text evidence="2">The sequence shown here is derived from an EMBL/GenBank/DDBJ whole genome shotgun (WGS) entry which is preliminary data.</text>
</comment>
<dbReference type="InterPro" id="IPR036047">
    <property type="entry name" value="F-box-like_dom_sf"/>
</dbReference>
<accession>A0A9Q0F314</accession>
<gene>
    <name evidence="2" type="ORF">Tsubulata_044248</name>
</gene>
<dbReference type="OrthoDB" id="599103at2759"/>
<dbReference type="SUPFAM" id="SSF81383">
    <property type="entry name" value="F-box domain"/>
    <property type="match status" value="1"/>
</dbReference>
<dbReference type="InterPro" id="IPR001810">
    <property type="entry name" value="F-box_dom"/>
</dbReference>
<name>A0A9Q0F314_9ROSI</name>
<dbReference type="AlphaFoldDB" id="A0A9Q0F314"/>
<reference evidence="2" key="1">
    <citation type="submission" date="2022-02" db="EMBL/GenBank/DDBJ databases">
        <authorList>
            <person name="Henning P.M."/>
            <person name="McCubbin A.G."/>
            <person name="Shore J.S."/>
        </authorList>
    </citation>
    <scope>NUCLEOTIDE SEQUENCE</scope>
    <source>
        <strain evidence="2">F60SS</strain>
        <tissue evidence="2">Leaves</tissue>
    </source>
</reference>
<reference evidence="2" key="2">
    <citation type="journal article" date="2023" name="Plants (Basel)">
        <title>Annotation of the Turnera subulata (Passifloraceae) Draft Genome Reveals the S-Locus Evolved after the Divergence of Turneroideae from Passifloroideae in a Stepwise Manner.</title>
        <authorList>
            <person name="Henning P.M."/>
            <person name="Roalson E.H."/>
            <person name="Mir W."/>
            <person name="McCubbin A.G."/>
            <person name="Shore J.S."/>
        </authorList>
    </citation>
    <scope>NUCLEOTIDE SEQUENCE</scope>
    <source>
        <strain evidence="2">F60SS</strain>
    </source>
</reference>
<dbReference type="Pfam" id="PF00646">
    <property type="entry name" value="F-box"/>
    <property type="match status" value="1"/>
</dbReference>
<protein>
    <recommendedName>
        <fullName evidence="1">F-box domain-containing protein</fullName>
    </recommendedName>
</protein>
<dbReference type="InterPro" id="IPR051304">
    <property type="entry name" value="SCF_F-box_domain"/>
</dbReference>
<dbReference type="EMBL" id="JAKUCV010007271">
    <property type="protein sequence ID" value="KAJ4824096.1"/>
    <property type="molecule type" value="Genomic_DNA"/>
</dbReference>
<evidence type="ECO:0000313" key="3">
    <source>
        <dbReference type="Proteomes" id="UP001141552"/>
    </source>
</evidence>
<dbReference type="PANTHER" id="PTHR47123:SF3">
    <property type="entry name" value="DUF295 DOMAIN-CONTAINING PROTEIN"/>
    <property type="match status" value="1"/>
</dbReference>
<keyword evidence="3" id="KW-1185">Reference proteome</keyword>
<dbReference type="Proteomes" id="UP001141552">
    <property type="component" value="Unassembled WGS sequence"/>
</dbReference>
<organism evidence="2 3">
    <name type="scientific">Turnera subulata</name>
    <dbReference type="NCBI Taxonomy" id="218843"/>
    <lineage>
        <taxon>Eukaryota</taxon>
        <taxon>Viridiplantae</taxon>
        <taxon>Streptophyta</taxon>
        <taxon>Embryophyta</taxon>
        <taxon>Tracheophyta</taxon>
        <taxon>Spermatophyta</taxon>
        <taxon>Magnoliopsida</taxon>
        <taxon>eudicotyledons</taxon>
        <taxon>Gunneridae</taxon>
        <taxon>Pentapetalae</taxon>
        <taxon>rosids</taxon>
        <taxon>fabids</taxon>
        <taxon>Malpighiales</taxon>
        <taxon>Passifloraceae</taxon>
        <taxon>Turnera</taxon>
    </lineage>
</organism>
<sequence length="325" mass="36457">MAGRWSDLPRDLLERIGNCLQNDYLDILRFRAVCSSWRRYSSTDPLPPMIPSLTLPPLVYLNDSYQYVLKELAVYSVQPAHLPGTVTTPLVLSQSLKSQTDEVMILKALNSPLCIKHKGLVFDLRDFRVKEMWSDYCLVPSVLVSSSRTLPPSEVAVSSSFRNICDNDGFTVMAVIRPCSSLFVWTARDEGWTIINDPRFMFDKVTYLNDKFYALDGRSSVARPPWLLVVLKSQRNTAGGRIFQASSWRRSGVASNTATSTFFVFGPFAALGGGNIHPLLSLPRSDPSVPSLPLSTETTLTSMYSKSWLFIPPNLLVFPTPRRCF</sequence>
<feature type="domain" description="F-box" evidence="1">
    <location>
        <begin position="5"/>
        <end position="45"/>
    </location>
</feature>
<evidence type="ECO:0000313" key="2">
    <source>
        <dbReference type="EMBL" id="KAJ4824096.1"/>
    </source>
</evidence>